<reference evidence="2" key="2">
    <citation type="journal article" date="2015" name="Data Brief">
        <title>Shoot transcriptome of the giant reed, Arundo donax.</title>
        <authorList>
            <person name="Barrero R.A."/>
            <person name="Guerrero F.D."/>
            <person name="Moolhuijzen P."/>
            <person name="Goolsby J.A."/>
            <person name="Tidwell J."/>
            <person name="Bellgard S.E."/>
            <person name="Bellgard M.I."/>
        </authorList>
    </citation>
    <scope>NUCLEOTIDE SEQUENCE</scope>
    <source>
        <tissue evidence="2">Shoot tissue taken approximately 20 cm above the soil surface</tissue>
    </source>
</reference>
<accession>A0A0A8Y1Z8</accession>
<evidence type="ECO:0000256" key="1">
    <source>
        <dbReference type="SAM" id="MobiDB-lite"/>
    </source>
</evidence>
<protein>
    <submittedName>
        <fullName evidence="2">Uncharacterized protein</fullName>
    </submittedName>
</protein>
<feature type="region of interest" description="Disordered" evidence="1">
    <location>
        <begin position="30"/>
        <end position="50"/>
    </location>
</feature>
<reference evidence="2" key="1">
    <citation type="submission" date="2014-09" db="EMBL/GenBank/DDBJ databases">
        <authorList>
            <person name="Magalhaes I.L.F."/>
            <person name="Oliveira U."/>
            <person name="Santos F.R."/>
            <person name="Vidigal T.H.D.A."/>
            <person name="Brescovit A.D."/>
            <person name="Santos A.J."/>
        </authorList>
    </citation>
    <scope>NUCLEOTIDE SEQUENCE</scope>
    <source>
        <tissue evidence="2">Shoot tissue taken approximately 20 cm above the soil surface</tissue>
    </source>
</reference>
<dbReference type="EMBL" id="GBRH01278700">
    <property type="protein sequence ID" value="JAD19195.1"/>
    <property type="molecule type" value="Transcribed_RNA"/>
</dbReference>
<proteinExistence type="predicted"/>
<name>A0A0A8Y1Z8_ARUDO</name>
<dbReference type="AlphaFoldDB" id="A0A0A8Y1Z8"/>
<evidence type="ECO:0000313" key="2">
    <source>
        <dbReference type="EMBL" id="JAD19195.1"/>
    </source>
</evidence>
<organism evidence="2">
    <name type="scientific">Arundo donax</name>
    <name type="common">Giant reed</name>
    <name type="synonym">Donax arundinaceus</name>
    <dbReference type="NCBI Taxonomy" id="35708"/>
    <lineage>
        <taxon>Eukaryota</taxon>
        <taxon>Viridiplantae</taxon>
        <taxon>Streptophyta</taxon>
        <taxon>Embryophyta</taxon>
        <taxon>Tracheophyta</taxon>
        <taxon>Spermatophyta</taxon>
        <taxon>Magnoliopsida</taxon>
        <taxon>Liliopsida</taxon>
        <taxon>Poales</taxon>
        <taxon>Poaceae</taxon>
        <taxon>PACMAD clade</taxon>
        <taxon>Arundinoideae</taxon>
        <taxon>Arundineae</taxon>
        <taxon>Arundo</taxon>
    </lineage>
</organism>
<sequence length="50" mass="5472">MYASLCALELTWSDETLKLERAGELGHRISISRSPKPTTDFGPGYLSADS</sequence>